<evidence type="ECO:0000256" key="1">
    <source>
        <dbReference type="SAM" id="Coils"/>
    </source>
</evidence>
<evidence type="ECO:0000313" key="3">
    <source>
        <dbReference type="Proteomes" id="UP000184112"/>
    </source>
</evidence>
<protein>
    <recommendedName>
        <fullName evidence="4">Caldesmon</fullName>
    </recommendedName>
</protein>
<organism evidence="2 3">
    <name type="scientific">Flavobacterium johnsoniae</name>
    <name type="common">Cytophaga johnsonae</name>
    <dbReference type="NCBI Taxonomy" id="986"/>
    <lineage>
        <taxon>Bacteria</taxon>
        <taxon>Pseudomonadati</taxon>
        <taxon>Bacteroidota</taxon>
        <taxon>Flavobacteriia</taxon>
        <taxon>Flavobacteriales</taxon>
        <taxon>Flavobacteriaceae</taxon>
        <taxon>Flavobacterium</taxon>
    </lineage>
</organism>
<dbReference type="InterPro" id="IPR019219">
    <property type="entry name" value="DUF2130"/>
</dbReference>
<dbReference type="Pfam" id="PF09903">
    <property type="entry name" value="DUF2130"/>
    <property type="match status" value="1"/>
</dbReference>
<evidence type="ECO:0008006" key="4">
    <source>
        <dbReference type="Google" id="ProtNLM"/>
    </source>
</evidence>
<dbReference type="AlphaFoldDB" id="A0A1M5IMA4"/>
<proteinExistence type="predicted"/>
<keyword evidence="1" id="KW-0175">Coiled coil</keyword>
<feature type="coiled-coil region" evidence="1">
    <location>
        <begin position="74"/>
        <end position="237"/>
    </location>
</feature>
<name>A0A1M5IMA4_FLAJO</name>
<gene>
    <name evidence="2" type="ORF">SAMN05444388_102150</name>
</gene>
<dbReference type="Proteomes" id="UP000184112">
    <property type="component" value="Unassembled WGS sequence"/>
</dbReference>
<accession>A0A1M5IMA4</accession>
<evidence type="ECO:0000313" key="2">
    <source>
        <dbReference type="EMBL" id="SHG28923.1"/>
    </source>
</evidence>
<sequence>MKIRVVRGYNKKSLQFSTAIHIIKREVLNTLANYNSTIKISIKMAEQSSIQCPNCGTPIDVNDVLKHQLEDSIRKEFQQKATIQNRELELKNEQLDKAKAEFEAKKKQENELFAERLEREKKTAEKEISEKLKAKLEEENKDRLLLMEKELSEKSEKIRELNKMEGEIAKLQREKLEMKDAIQAEAEKQLNTQLALEREKIRKQEDDKNELKFKELQKQLEEQKKLTEEMKRKQEQGSMQLQGEVMELAIEEWLANNFPLDSIDEVKKGANGADCLQIVNTREHQNCGSIYYESKRTKAFQPSWIEKFKNDIRTKRANIGVLVTEVMPNGMERMGMRDGIWICTYEEFKGLSAVLRQSLIQINQAVQAQENKGDKMSMLYDFLTSNEFRLQIEGIVEGFTQMQSDLDSEKRAMQRIWKQREKQIEKVVHNTLGMYGSIRGIAGNAVQSVRALELDFIEGNDEEEETKELLE</sequence>
<reference evidence="2 3" key="1">
    <citation type="submission" date="2016-11" db="EMBL/GenBank/DDBJ databases">
        <authorList>
            <person name="Jaros S."/>
            <person name="Januszkiewicz K."/>
            <person name="Wedrychowicz H."/>
        </authorList>
    </citation>
    <scope>NUCLEOTIDE SEQUENCE [LARGE SCALE GENOMIC DNA]</scope>
    <source>
        <strain evidence="2 3">DSM 6792</strain>
    </source>
</reference>
<dbReference type="EMBL" id="FQWH01000002">
    <property type="protein sequence ID" value="SHG28923.1"/>
    <property type="molecule type" value="Genomic_DNA"/>
</dbReference>